<dbReference type="Proteomes" id="UP000616143">
    <property type="component" value="Unassembled WGS sequence"/>
</dbReference>
<dbReference type="KEGG" id="sacd:HS1genome_2162"/>
<evidence type="ECO:0000313" key="4">
    <source>
        <dbReference type="Proteomes" id="UP000276741"/>
    </source>
</evidence>
<reference evidence="2" key="3">
    <citation type="journal article" date="2019" name="BMC Res. Notes">
        <title>Complete genome sequence of the Sulfodiicoccus acidiphilus strain HS-1T, the first crenarchaeon that lacks polB3, isolated from an acidic hot spring in Ohwaku-dani, Hakone, Japan.</title>
        <authorList>
            <person name="Sakai H.D."/>
            <person name="Kurosawa N."/>
        </authorList>
    </citation>
    <scope>NUCLEOTIDE SEQUENCE</scope>
    <source>
        <strain evidence="2">HS-1</strain>
    </source>
</reference>
<reference evidence="3" key="1">
    <citation type="journal article" date="2014" name="Int. J. Syst. Evol. Microbiol.">
        <title>Complete genome sequence of Corynebacterium casei LMG S-19264T (=DSM 44701T), isolated from a smear-ripened cheese.</title>
        <authorList>
            <consortium name="US DOE Joint Genome Institute (JGI-PGF)"/>
            <person name="Walter F."/>
            <person name="Albersmeier A."/>
            <person name="Kalinowski J."/>
            <person name="Ruckert C."/>
        </authorList>
    </citation>
    <scope>NUCLEOTIDE SEQUENCE</scope>
    <source>
        <strain evidence="3">JCM 31740</strain>
    </source>
</reference>
<organism evidence="2 4">
    <name type="scientific">Sulfodiicoccus acidiphilus</name>
    <dbReference type="NCBI Taxonomy" id="1670455"/>
    <lineage>
        <taxon>Archaea</taxon>
        <taxon>Thermoproteota</taxon>
        <taxon>Thermoprotei</taxon>
        <taxon>Sulfolobales</taxon>
        <taxon>Sulfolobaceae</taxon>
        <taxon>Sulfodiicoccus</taxon>
    </lineage>
</organism>
<dbReference type="AlphaFoldDB" id="A0A348B6H1"/>
<evidence type="ECO:0000313" key="3">
    <source>
        <dbReference type="EMBL" id="GGT98245.1"/>
    </source>
</evidence>
<keyword evidence="4" id="KW-1185">Reference proteome</keyword>
<evidence type="ECO:0000256" key="1">
    <source>
        <dbReference type="SAM" id="Phobius"/>
    </source>
</evidence>
<dbReference type="OrthoDB" id="34657at2157"/>
<protein>
    <recommendedName>
        <fullName evidence="5">Thermopsin</fullName>
    </recommendedName>
</protein>
<keyword evidence="1" id="KW-1133">Transmembrane helix</keyword>
<feature type="transmembrane region" description="Helical" evidence="1">
    <location>
        <begin position="397"/>
        <end position="417"/>
    </location>
</feature>
<reference evidence="3" key="4">
    <citation type="submission" date="2020-09" db="EMBL/GenBank/DDBJ databases">
        <authorList>
            <person name="Sun Q."/>
            <person name="Ohkuma M."/>
        </authorList>
    </citation>
    <scope>NUCLEOTIDE SEQUENCE</scope>
    <source>
        <strain evidence="3">JCM 31740</strain>
    </source>
</reference>
<dbReference type="EMBL" id="AP018553">
    <property type="protein sequence ID" value="BBD73773.1"/>
    <property type="molecule type" value="Genomic_DNA"/>
</dbReference>
<dbReference type="EMBL" id="BMQS01000012">
    <property type="protein sequence ID" value="GGT98245.1"/>
    <property type="molecule type" value="Genomic_DNA"/>
</dbReference>
<keyword evidence="1" id="KW-0812">Transmembrane</keyword>
<keyword evidence="1" id="KW-0472">Membrane</keyword>
<evidence type="ECO:0000313" key="2">
    <source>
        <dbReference type="EMBL" id="BBD73773.1"/>
    </source>
</evidence>
<dbReference type="RefSeq" id="WP_126451043.1">
    <property type="nucleotide sequence ID" value="NZ_AP018553.1"/>
</dbReference>
<dbReference type="Proteomes" id="UP000276741">
    <property type="component" value="Chromosome"/>
</dbReference>
<sequence>MKLSVAILSLIVMSVLLPSISLALPTQPPSPSLTSQIPPGYYPTYLSFSITYNSSHQLNIYYVNYTIRPGQGGELAVNVSTNATTTVNGTTRYVFSFLRNGTFTVNTLEDVMNLSSLPYIYPGFLFNSTYGVSTPISAVGLIFKGELNTTFTGQKEYLYSVYLPNQLSGLSILLSDGVLYQLNSTYNGGELHLQLLEERLGSFPLELGQVPNQLPSGLQVPYIYSTYNFSPPAQALIPSGYVEFMPSTIFGNGLFSMEQAYVQYVELEPLTKAYVGPLRVPVSFLLEVGNLSQLQFPYIPNFTRPTNLFYGGLLFKLNGSSNELYSYVNKTGLSLTELQVEGNGTVYQFSTALRSSNGTYVTQYQATLIGNRFVTGTVPQVVHGGQSQLPYHVISPITSLLITIIVTAAISAIIILLHRPK</sequence>
<dbReference type="GeneID" id="38667623"/>
<gene>
    <name evidence="3" type="ORF">GCM10007116_14780</name>
    <name evidence="2" type="ORF">HS1genome_2162</name>
</gene>
<name>A0A348B6H1_9CREN</name>
<accession>A0A348B6H1</accession>
<reference evidence="4" key="2">
    <citation type="submission" date="2018-04" db="EMBL/GenBank/DDBJ databases">
        <title>Complete genome sequence of Sulfodiicoccus acidiphilus strain HS-1.</title>
        <authorList>
            <person name="Sakai H.D."/>
            <person name="Kurosawa N."/>
        </authorList>
    </citation>
    <scope>NUCLEOTIDE SEQUENCE [LARGE SCALE GENOMIC DNA]</scope>
    <source>
        <strain evidence="4">HS-1</strain>
    </source>
</reference>
<proteinExistence type="predicted"/>
<evidence type="ECO:0008006" key="5">
    <source>
        <dbReference type="Google" id="ProtNLM"/>
    </source>
</evidence>